<evidence type="ECO:0000256" key="1">
    <source>
        <dbReference type="ARBA" id="ARBA00022630"/>
    </source>
</evidence>
<dbReference type="PROSITE" id="PS51387">
    <property type="entry name" value="FAD_PCMH"/>
    <property type="match status" value="1"/>
</dbReference>
<gene>
    <name evidence="9" type="primary">xdhA</name>
    <name evidence="9" type="ORF">L3081_02205</name>
</gene>
<evidence type="ECO:0000256" key="3">
    <source>
        <dbReference type="ARBA" id="ARBA00022827"/>
    </source>
</evidence>
<dbReference type="InterPro" id="IPR036318">
    <property type="entry name" value="FAD-bd_PCMH-like_sf"/>
</dbReference>
<dbReference type="PROSITE" id="PS51085">
    <property type="entry name" value="2FE2S_FER_2"/>
    <property type="match status" value="1"/>
</dbReference>
<dbReference type="PANTHER" id="PTHR45444">
    <property type="entry name" value="XANTHINE DEHYDROGENASE"/>
    <property type="match status" value="1"/>
</dbReference>
<dbReference type="PANTHER" id="PTHR45444:SF3">
    <property type="entry name" value="XANTHINE DEHYDROGENASE"/>
    <property type="match status" value="1"/>
</dbReference>
<dbReference type="InterPro" id="IPR012175">
    <property type="entry name" value="Xanth_DH_ssu_bac"/>
</dbReference>
<dbReference type="PIRSF" id="PIRSF036557">
    <property type="entry name" value="XdhA_RC"/>
    <property type="match status" value="1"/>
</dbReference>
<sequence length="498" mass="54404">MTNSTVRFLLNNDVVTLENIDPNLTVLQYLREIQFNTGSKEGCASGDCGACTVVLAELDSDKGEQLNYKSVNACITFVGNLHGKQLITVENLKDGAKLHHAQQTIVDNHGSQCGFCTPGFVMSSFALHKQTKTPTRAQVLEALAGNLCRCTGYRSIIEAAITSSEHAEADSFARHYQETVSALTELKKLPTPVLSNNGHNFIAPKNIDELAYELLSEPNSTLLAGGTDLALSVTQNLTTIDKLVYLGNVEELTTIEETESEIIIGSALPYSKFIDTLHHYYPDLGEMIERIGSKQVRNTGTLGGNIGNASPIGDMPPTLIALGATMTLHANGVERTMLVEDYFVDYKKTVLQPSEFIKSVQIPKPVEGQTLKLYKISKRIDDDISAVLAAIFIEQKVGANDQETGQKVTNIRMAFGGMAAIPRRALVAEAVLQGQILTKALISQAKEALTRDFQPMSDVRASSKYRMTVAQNLIEKCYLELQSANARKVIETRVVNYA</sequence>
<dbReference type="NCBIfam" id="TIGR02963">
    <property type="entry name" value="xanthine_xdhA"/>
    <property type="match status" value="1"/>
</dbReference>
<dbReference type="Proteomes" id="UP001139646">
    <property type="component" value="Unassembled WGS sequence"/>
</dbReference>
<dbReference type="Pfam" id="PF00111">
    <property type="entry name" value="Fer2"/>
    <property type="match status" value="1"/>
</dbReference>
<feature type="domain" description="2Fe-2S ferredoxin-type" evidence="7">
    <location>
        <begin position="4"/>
        <end position="92"/>
    </location>
</feature>
<evidence type="ECO:0000259" key="8">
    <source>
        <dbReference type="PROSITE" id="PS51387"/>
    </source>
</evidence>
<name>A0ABS9WWS9_9GAMM</name>
<dbReference type="CDD" id="cd00207">
    <property type="entry name" value="fer2"/>
    <property type="match status" value="1"/>
</dbReference>
<dbReference type="Pfam" id="PF03450">
    <property type="entry name" value="CO_deh_flav_C"/>
    <property type="match status" value="1"/>
</dbReference>
<dbReference type="InterPro" id="IPR016208">
    <property type="entry name" value="Ald_Oxase/xanthine_DH-like"/>
</dbReference>
<dbReference type="SUPFAM" id="SSF47741">
    <property type="entry name" value="CO dehydrogenase ISP C-domain like"/>
    <property type="match status" value="1"/>
</dbReference>
<dbReference type="SUPFAM" id="SSF56176">
    <property type="entry name" value="FAD-binding/transporter-associated domain-like"/>
    <property type="match status" value="1"/>
</dbReference>
<dbReference type="InterPro" id="IPR036884">
    <property type="entry name" value="2Fe-2S-bd_dom_sf"/>
</dbReference>
<evidence type="ECO:0000256" key="2">
    <source>
        <dbReference type="ARBA" id="ARBA00022723"/>
    </source>
</evidence>
<dbReference type="InterPro" id="IPR016169">
    <property type="entry name" value="FAD-bd_PCMH_sub2"/>
</dbReference>
<dbReference type="SUPFAM" id="SSF55447">
    <property type="entry name" value="CO dehydrogenase flavoprotein C-terminal domain-like"/>
    <property type="match status" value="1"/>
</dbReference>
<dbReference type="InterPro" id="IPR016166">
    <property type="entry name" value="FAD-bd_PCMH"/>
</dbReference>
<organism evidence="9 10">
    <name type="scientific">Colwellia maritima</name>
    <dbReference type="NCBI Taxonomy" id="2912588"/>
    <lineage>
        <taxon>Bacteria</taxon>
        <taxon>Pseudomonadati</taxon>
        <taxon>Pseudomonadota</taxon>
        <taxon>Gammaproteobacteria</taxon>
        <taxon>Alteromonadales</taxon>
        <taxon>Colwelliaceae</taxon>
        <taxon>Colwellia</taxon>
    </lineage>
</organism>
<dbReference type="SUPFAM" id="SSF54292">
    <property type="entry name" value="2Fe-2S ferredoxin-like"/>
    <property type="match status" value="1"/>
</dbReference>
<keyword evidence="3" id="KW-0274">FAD</keyword>
<dbReference type="Gene3D" id="3.30.43.10">
    <property type="entry name" value="Uridine Diphospho-n-acetylenolpyruvylglucosamine Reductase, domain 2"/>
    <property type="match status" value="1"/>
</dbReference>
<dbReference type="EMBL" id="JAKKSL010000001">
    <property type="protein sequence ID" value="MCI2282423.1"/>
    <property type="molecule type" value="Genomic_DNA"/>
</dbReference>
<dbReference type="RefSeq" id="WP_242283117.1">
    <property type="nucleotide sequence ID" value="NZ_JAKKSL010000001.1"/>
</dbReference>
<keyword evidence="10" id="KW-1185">Reference proteome</keyword>
<dbReference type="InterPro" id="IPR012675">
    <property type="entry name" value="Beta-grasp_dom_sf"/>
</dbReference>
<evidence type="ECO:0000256" key="4">
    <source>
        <dbReference type="ARBA" id="ARBA00023002"/>
    </source>
</evidence>
<evidence type="ECO:0000256" key="6">
    <source>
        <dbReference type="ARBA" id="ARBA00023075"/>
    </source>
</evidence>
<protein>
    <submittedName>
        <fullName evidence="9">Xanthine dehydrogenase small subunit</fullName>
        <ecNumber evidence="9">1.17.1.4</ecNumber>
    </submittedName>
</protein>
<dbReference type="Pfam" id="PF00941">
    <property type="entry name" value="FAD_binding_5"/>
    <property type="match status" value="1"/>
</dbReference>
<dbReference type="Gene3D" id="1.10.150.120">
    <property type="entry name" value="[2Fe-2S]-binding domain"/>
    <property type="match status" value="1"/>
</dbReference>
<dbReference type="Gene3D" id="3.30.465.10">
    <property type="match status" value="1"/>
</dbReference>
<keyword evidence="1" id="KW-0285">Flavoprotein</keyword>
<dbReference type="EC" id="1.17.1.4" evidence="9"/>
<evidence type="ECO:0000313" key="10">
    <source>
        <dbReference type="Proteomes" id="UP001139646"/>
    </source>
</evidence>
<dbReference type="InterPro" id="IPR036010">
    <property type="entry name" value="2Fe-2S_ferredoxin-like_sf"/>
</dbReference>
<keyword evidence="6" id="KW-0830">Ubiquinone</keyword>
<feature type="domain" description="FAD-binding PCMH-type" evidence="8">
    <location>
        <begin position="194"/>
        <end position="367"/>
    </location>
</feature>
<dbReference type="InterPro" id="IPR001041">
    <property type="entry name" value="2Fe-2S_ferredoxin-type"/>
</dbReference>
<dbReference type="InterPro" id="IPR006058">
    <property type="entry name" value="2Fe2S_fd_BS"/>
</dbReference>
<keyword evidence="4 9" id="KW-0560">Oxidoreductase</keyword>
<dbReference type="Gene3D" id="3.30.390.50">
    <property type="entry name" value="CO dehydrogenase flavoprotein, C-terminal domain"/>
    <property type="match status" value="1"/>
</dbReference>
<dbReference type="InterPro" id="IPR014307">
    <property type="entry name" value="Xanthine_DH_ssu"/>
</dbReference>
<dbReference type="InterPro" id="IPR016167">
    <property type="entry name" value="FAD-bd_PCMH_sub1"/>
</dbReference>
<evidence type="ECO:0000313" key="9">
    <source>
        <dbReference type="EMBL" id="MCI2282423.1"/>
    </source>
</evidence>
<keyword evidence="5" id="KW-0408">Iron</keyword>
<dbReference type="GO" id="GO:0004854">
    <property type="term" value="F:xanthine dehydrogenase activity"/>
    <property type="evidence" value="ECO:0007669"/>
    <property type="project" value="UniProtKB-EC"/>
</dbReference>
<dbReference type="Gene3D" id="3.10.20.30">
    <property type="match status" value="1"/>
</dbReference>
<reference evidence="9" key="1">
    <citation type="submission" date="2022-01" db="EMBL/GenBank/DDBJ databases">
        <title>Colwellia maritima, isolated from seawater.</title>
        <authorList>
            <person name="Kristyanto S."/>
            <person name="Jung J."/>
            <person name="Jeon C.O."/>
        </authorList>
    </citation>
    <scope>NUCLEOTIDE SEQUENCE</scope>
    <source>
        <strain evidence="9">MSW7</strain>
    </source>
</reference>
<evidence type="ECO:0000259" key="7">
    <source>
        <dbReference type="PROSITE" id="PS51085"/>
    </source>
</evidence>
<accession>A0ABS9WWS9</accession>
<proteinExistence type="predicted"/>
<dbReference type="Pfam" id="PF01799">
    <property type="entry name" value="Fer2_2"/>
    <property type="match status" value="1"/>
</dbReference>
<dbReference type="InterPro" id="IPR002346">
    <property type="entry name" value="Mopterin_DH_FAD-bd"/>
</dbReference>
<comment type="caution">
    <text evidence="9">The sequence shown here is derived from an EMBL/GenBank/DDBJ whole genome shotgun (WGS) entry which is preliminary data.</text>
</comment>
<dbReference type="InterPro" id="IPR002888">
    <property type="entry name" value="2Fe-2S-bd"/>
</dbReference>
<evidence type="ECO:0000256" key="5">
    <source>
        <dbReference type="ARBA" id="ARBA00023004"/>
    </source>
</evidence>
<dbReference type="PROSITE" id="PS00197">
    <property type="entry name" value="2FE2S_FER_1"/>
    <property type="match status" value="1"/>
</dbReference>
<dbReference type="InterPro" id="IPR036683">
    <property type="entry name" value="CO_DH_flav_C_dom_sf"/>
</dbReference>
<keyword evidence="2" id="KW-0479">Metal-binding</keyword>
<dbReference type="InterPro" id="IPR005107">
    <property type="entry name" value="CO_DH_flav_C"/>
</dbReference>
<dbReference type="SMART" id="SM01092">
    <property type="entry name" value="CO_deh_flav_C"/>
    <property type="match status" value="1"/>
</dbReference>